<evidence type="ECO:0000256" key="4">
    <source>
        <dbReference type="ARBA" id="ARBA00023319"/>
    </source>
</evidence>
<keyword evidence="4" id="KW-0393">Immunoglobulin domain</keyword>
<feature type="region of interest" description="Disordered" evidence="5">
    <location>
        <begin position="274"/>
        <end position="294"/>
    </location>
</feature>
<evidence type="ECO:0000256" key="2">
    <source>
        <dbReference type="ARBA" id="ARBA00023157"/>
    </source>
</evidence>
<keyword evidence="6" id="KW-0812">Transmembrane</keyword>
<dbReference type="Proteomes" id="UP001651158">
    <property type="component" value="Unassembled WGS sequence"/>
</dbReference>
<keyword evidence="1 7" id="KW-0732">Signal</keyword>
<feature type="transmembrane region" description="Helical" evidence="6">
    <location>
        <begin position="234"/>
        <end position="255"/>
    </location>
</feature>
<feature type="chain" id="PRO_5046460935" evidence="7">
    <location>
        <begin position="17"/>
        <end position="294"/>
    </location>
</feature>
<keyword evidence="2" id="KW-1015">Disulfide bond</keyword>
<dbReference type="InterPro" id="IPR003599">
    <property type="entry name" value="Ig_sub"/>
</dbReference>
<dbReference type="PROSITE" id="PS50835">
    <property type="entry name" value="IG_LIKE"/>
    <property type="match status" value="1"/>
</dbReference>
<keyword evidence="10" id="KW-1185">Reference proteome</keyword>
<evidence type="ECO:0000256" key="1">
    <source>
        <dbReference type="ARBA" id="ARBA00022729"/>
    </source>
</evidence>
<name>A0ABR4Q7X0_9CEST</name>
<dbReference type="InterPro" id="IPR036179">
    <property type="entry name" value="Ig-like_dom_sf"/>
</dbReference>
<gene>
    <name evidence="9" type="ORF">TcWFU_000660</name>
</gene>
<dbReference type="SMART" id="SM00409">
    <property type="entry name" value="IG"/>
    <property type="match status" value="1"/>
</dbReference>
<evidence type="ECO:0000313" key="10">
    <source>
        <dbReference type="Proteomes" id="UP001651158"/>
    </source>
</evidence>
<feature type="compositionally biased region" description="Polar residues" evidence="5">
    <location>
        <begin position="274"/>
        <end position="283"/>
    </location>
</feature>
<keyword evidence="6" id="KW-0472">Membrane</keyword>
<dbReference type="InterPro" id="IPR013783">
    <property type="entry name" value="Ig-like_fold"/>
</dbReference>
<dbReference type="CDD" id="cd00096">
    <property type="entry name" value="Ig"/>
    <property type="match status" value="1"/>
</dbReference>
<dbReference type="Gene3D" id="2.60.40.10">
    <property type="entry name" value="Immunoglobulins"/>
    <property type="match status" value="1"/>
</dbReference>
<evidence type="ECO:0000256" key="5">
    <source>
        <dbReference type="SAM" id="MobiDB-lite"/>
    </source>
</evidence>
<accession>A0ABR4Q7X0</accession>
<evidence type="ECO:0000259" key="8">
    <source>
        <dbReference type="PROSITE" id="PS50835"/>
    </source>
</evidence>
<feature type="signal peptide" evidence="7">
    <location>
        <begin position="1"/>
        <end position="16"/>
    </location>
</feature>
<organism evidence="9 10">
    <name type="scientific">Taenia crassiceps</name>
    <dbReference type="NCBI Taxonomy" id="6207"/>
    <lineage>
        <taxon>Eukaryota</taxon>
        <taxon>Metazoa</taxon>
        <taxon>Spiralia</taxon>
        <taxon>Lophotrochozoa</taxon>
        <taxon>Platyhelminthes</taxon>
        <taxon>Cestoda</taxon>
        <taxon>Eucestoda</taxon>
        <taxon>Cyclophyllidea</taxon>
        <taxon>Taeniidae</taxon>
        <taxon>Taenia</taxon>
    </lineage>
</organism>
<dbReference type="InterPro" id="IPR041416">
    <property type="entry name" value="IL-1RAcP-like_ig"/>
</dbReference>
<proteinExistence type="predicted"/>
<protein>
    <submittedName>
        <fullName evidence="9">Basigin</fullName>
    </submittedName>
</protein>
<keyword evidence="6" id="KW-1133">Transmembrane helix</keyword>
<keyword evidence="3" id="KW-0325">Glycoprotein</keyword>
<evidence type="ECO:0000256" key="6">
    <source>
        <dbReference type="SAM" id="Phobius"/>
    </source>
</evidence>
<comment type="caution">
    <text evidence="9">The sequence shown here is derived from an EMBL/GenBank/DDBJ whole genome shotgun (WGS) entry which is preliminary data.</text>
</comment>
<evidence type="ECO:0000256" key="3">
    <source>
        <dbReference type="ARBA" id="ARBA00023180"/>
    </source>
</evidence>
<dbReference type="InterPro" id="IPR007110">
    <property type="entry name" value="Ig-like_dom"/>
</dbReference>
<feature type="domain" description="Ig-like" evidence="8">
    <location>
        <begin position="132"/>
        <end position="227"/>
    </location>
</feature>
<evidence type="ECO:0000313" key="9">
    <source>
        <dbReference type="EMBL" id="KAL5105628.1"/>
    </source>
</evidence>
<dbReference type="EMBL" id="JAKROA010000007">
    <property type="protein sequence ID" value="KAL5105628.1"/>
    <property type="molecule type" value="Genomic_DNA"/>
</dbReference>
<reference evidence="9 10" key="1">
    <citation type="journal article" date="2022" name="Front. Cell. Infect. Microbiol.">
        <title>The Genomes of Two Strains of Taenia crassiceps the Animal Model for the Study of Human Cysticercosis.</title>
        <authorList>
            <person name="Bobes R.J."/>
            <person name="Estrada K."/>
            <person name="Rios-Valencia D.G."/>
            <person name="Calderon-Gallegos A."/>
            <person name="de la Torre P."/>
            <person name="Carrero J.C."/>
            <person name="Sanchez-Flores A."/>
            <person name="Laclette J.P."/>
        </authorList>
    </citation>
    <scope>NUCLEOTIDE SEQUENCE [LARGE SCALE GENOMIC DNA]</scope>
    <source>
        <strain evidence="9">WFUcys</strain>
    </source>
</reference>
<dbReference type="SUPFAM" id="SSF48726">
    <property type="entry name" value="Immunoglobulin"/>
    <property type="match status" value="1"/>
</dbReference>
<dbReference type="Pfam" id="PF18452">
    <property type="entry name" value="Ig_6"/>
    <property type="match status" value="1"/>
</dbReference>
<evidence type="ECO:0000256" key="7">
    <source>
        <dbReference type="SAM" id="SignalP"/>
    </source>
</evidence>
<sequence length="294" mass="32469">MLAAVILTYSLPFIIAADPPPCDGHIKVKPVSMVKGGVPYVKLTVDNHEPVEVHFPLDPLLGIDKIKWTLNGNPIDVDQDETKSAVYWKRDSFGIALIIRYPKQQFIGNWQLEVFDTNDGSSKQSCQLQSPPMVQRFVESFRSTEGYDLTVVCKSGSLPYPSRVQWYRAEGTGDSVSLIPIHNTEITHIPGDTLRFNEVKMSDSGIYICNTSVTPEGFFDSSAAEVKIKSRFAALWPFIGILAELIILLITIILYERHKAAKKKAAAAQNDSLLATPISPSGDSKSHHSGNVRA</sequence>